<evidence type="ECO:0000256" key="4">
    <source>
        <dbReference type="SAM" id="MobiDB-lite"/>
    </source>
</evidence>
<dbReference type="Gene3D" id="3.40.50.970">
    <property type="match status" value="2"/>
</dbReference>
<name>A0A6B0GJN2_9EURY</name>
<dbReference type="FunFam" id="3.40.50.970:FF:000007">
    <property type="entry name" value="Acetolactate synthase"/>
    <property type="match status" value="1"/>
</dbReference>
<feature type="domain" description="Thiamine pyrophosphate enzyme N-terminal TPP-binding" evidence="7">
    <location>
        <begin position="1"/>
        <end position="116"/>
    </location>
</feature>
<feature type="domain" description="Thiamine pyrophosphate enzyme TPP-binding" evidence="6">
    <location>
        <begin position="377"/>
        <end position="545"/>
    </location>
</feature>
<dbReference type="InterPro" id="IPR011766">
    <property type="entry name" value="TPP_enzyme_TPP-bd"/>
</dbReference>
<comment type="caution">
    <text evidence="8">The sequence shown here is derived from an EMBL/GenBank/DDBJ whole genome shotgun (WGS) entry which is preliminary data.</text>
</comment>
<dbReference type="InterPro" id="IPR029061">
    <property type="entry name" value="THDP-binding"/>
</dbReference>
<proteinExistence type="inferred from homology"/>
<dbReference type="CDD" id="cd07035">
    <property type="entry name" value="TPP_PYR_POX_like"/>
    <property type="match status" value="1"/>
</dbReference>
<evidence type="ECO:0000256" key="2">
    <source>
        <dbReference type="ARBA" id="ARBA00023052"/>
    </source>
</evidence>
<reference evidence="8 9" key="1">
    <citation type="submission" date="2019-12" db="EMBL/GenBank/DDBJ databases">
        <title>Halocatena pleomorpha gen. nov. sp. nov., an extremely halophilic archaeon of family Halobacteriaceae isolated from saltpan soil.</title>
        <authorList>
            <person name="Pal Y."/>
            <person name="Verma A."/>
            <person name="Krishnamurthi S."/>
            <person name="Kumar P."/>
        </authorList>
    </citation>
    <scope>NUCLEOTIDE SEQUENCE [LARGE SCALE GENOMIC DNA]</scope>
    <source>
        <strain evidence="8 9">JCM 16495</strain>
    </source>
</reference>
<dbReference type="RefSeq" id="WP_158204742.1">
    <property type="nucleotide sequence ID" value="NZ_WSZK01000017.1"/>
</dbReference>
<dbReference type="SUPFAM" id="SSF52518">
    <property type="entry name" value="Thiamin diphosphate-binding fold (THDP-binding)"/>
    <property type="match status" value="2"/>
</dbReference>
<dbReference type="GO" id="GO:0009097">
    <property type="term" value="P:isoleucine biosynthetic process"/>
    <property type="evidence" value="ECO:0007669"/>
    <property type="project" value="TreeGrafter"/>
</dbReference>
<dbReference type="Pfam" id="PF02776">
    <property type="entry name" value="TPP_enzyme_N"/>
    <property type="match status" value="1"/>
</dbReference>
<feature type="compositionally biased region" description="Acidic residues" evidence="4">
    <location>
        <begin position="427"/>
        <end position="440"/>
    </location>
</feature>
<dbReference type="InterPro" id="IPR029035">
    <property type="entry name" value="DHS-like_NAD/FAD-binding_dom"/>
</dbReference>
<dbReference type="GO" id="GO:0005948">
    <property type="term" value="C:acetolactate synthase complex"/>
    <property type="evidence" value="ECO:0007669"/>
    <property type="project" value="TreeGrafter"/>
</dbReference>
<protein>
    <submittedName>
        <fullName evidence="8">Acetolactate synthase large subunit</fullName>
    </submittedName>
</protein>
<dbReference type="AlphaFoldDB" id="A0A6B0GJN2"/>
<evidence type="ECO:0000313" key="8">
    <source>
        <dbReference type="EMBL" id="MWG35052.1"/>
    </source>
</evidence>
<evidence type="ECO:0000256" key="1">
    <source>
        <dbReference type="ARBA" id="ARBA00007812"/>
    </source>
</evidence>
<comment type="similarity">
    <text evidence="1 3">Belongs to the TPP enzyme family.</text>
</comment>
<evidence type="ECO:0000313" key="9">
    <source>
        <dbReference type="Proteomes" id="UP000451471"/>
    </source>
</evidence>
<evidence type="ECO:0000256" key="3">
    <source>
        <dbReference type="RuleBase" id="RU362132"/>
    </source>
</evidence>
<feature type="domain" description="Thiamine pyrophosphate enzyme central" evidence="5">
    <location>
        <begin position="188"/>
        <end position="321"/>
    </location>
</feature>
<dbReference type="PANTHER" id="PTHR18968:SF129">
    <property type="entry name" value="ACETOLACTATE SYNTHASE"/>
    <property type="match status" value="1"/>
</dbReference>
<keyword evidence="9" id="KW-1185">Reference proteome</keyword>
<dbReference type="GO" id="GO:0030976">
    <property type="term" value="F:thiamine pyrophosphate binding"/>
    <property type="evidence" value="ECO:0007669"/>
    <property type="project" value="InterPro"/>
</dbReference>
<dbReference type="GO" id="GO:0003984">
    <property type="term" value="F:acetolactate synthase activity"/>
    <property type="evidence" value="ECO:0007669"/>
    <property type="project" value="TreeGrafter"/>
</dbReference>
<dbReference type="PANTHER" id="PTHR18968">
    <property type="entry name" value="THIAMINE PYROPHOSPHATE ENZYMES"/>
    <property type="match status" value="1"/>
</dbReference>
<dbReference type="Proteomes" id="UP000451471">
    <property type="component" value="Unassembled WGS sequence"/>
</dbReference>
<dbReference type="InterPro" id="IPR045229">
    <property type="entry name" value="TPP_enz"/>
</dbReference>
<accession>A0A6B0GJN2</accession>
<dbReference type="InterPro" id="IPR012000">
    <property type="entry name" value="Thiamin_PyroP_enz_cen_dom"/>
</dbReference>
<dbReference type="GO" id="GO:0000287">
    <property type="term" value="F:magnesium ion binding"/>
    <property type="evidence" value="ECO:0007669"/>
    <property type="project" value="InterPro"/>
</dbReference>
<evidence type="ECO:0000259" key="6">
    <source>
        <dbReference type="Pfam" id="PF02775"/>
    </source>
</evidence>
<dbReference type="Gene3D" id="3.40.50.1220">
    <property type="entry name" value="TPP-binding domain"/>
    <property type="match status" value="1"/>
</dbReference>
<dbReference type="Pfam" id="PF02775">
    <property type="entry name" value="TPP_enzyme_C"/>
    <property type="match status" value="1"/>
</dbReference>
<organism evidence="8 9">
    <name type="scientific">Halomarina oriensis</name>
    <dbReference type="NCBI Taxonomy" id="671145"/>
    <lineage>
        <taxon>Archaea</taxon>
        <taxon>Methanobacteriati</taxon>
        <taxon>Methanobacteriota</taxon>
        <taxon>Stenosarchaea group</taxon>
        <taxon>Halobacteria</taxon>
        <taxon>Halobacteriales</taxon>
        <taxon>Natronomonadaceae</taxon>
        <taxon>Halomarina</taxon>
    </lineage>
</organism>
<feature type="region of interest" description="Disordered" evidence="4">
    <location>
        <begin position="421"/>
        <end position="446"/>
    </location>
</feature>
<dbReference type="GO" id="GO:0009099">
    <property type="term" value="P:L-valine biosynthetic process"/>
    <property type="evidence" value="ECO:0007669"/>
    <property type="project" value="TreeGrafter"/>
</dbReference>
<sequence>MKTADLLVSCLEAEGVDYVFGLPGEELEDLLFALADSPVDFVPVRHEQGAAFMADVHGRLTGDAGVCLSTLGPGATNLLTGVADAHLDKSPLVAITGQGGRERLHQESHQLIDVVDMFGPITKWNTRLDDPDVVHESVRKAFKLAEYEKPGATHLELPEDVAAAESSATVIEPTDRHVHRPAPDPESVAEAAAVLGAVDRPLILAGNGAVRSRASEQLRTFVDETAIPVVATYMGKGAVSDRDDHSLLTLDSGSGEVDRVIERADAVLTVGYDVAEHDPESWNPDGDKRVVHLDSEPAEVYEHYVPDVEMVCDVAAGIEALCDVSLDPVETDWYVDLRTDLVESVTDHPDEGDPFTVADTLPILREAMADHDVLLSDVGSHKMAIAQSYPTYEPNTCLISNGLATMGIAVPGAVAADVALSGGDGVSGEDDTQPDGEGGDVSEPPNVVAATGDGGFLMNAAELETAQRLDCSFTVVLFVDDDYGLISEKQEEHRGSSTGTRLGNPDFVRFAESFGVEARRPETWAEVRTAIDEAVGSEDLSLVEVRIER</sequence>
<dbReference type="Pfam" id="PF00205">
    <property type="entry name" value="TPP_enzyme_M"/>
    <property type="match status" value="1"/>
</dbReference>
<evidence type="ECO:0000259" key="7">
    <source>
        <dbReference type="Pfam" id="PF02776"/>
    </source>
</evidence>
<dbReference type="SUPFAM" id="SSF52467">
    <property type="entry name" value="DHS-like NAD/FAD-binding domain"/>
    <property type="match status" value="1"/>
</dbReference>
<dbReference type="GO" id="GO:0050660">
    <property type="term" value="F:flavin adenine dinucleotide binding"/>
    <property type="evidence" value="ECO:0007669"/>
    <property type="project" value="TreeGrafter"/>
</dbReference>
<keyword evidence="2 3" id="KW-0786">Thiamine pyrophosphate</keyword>
<evidence type="ECO:0000259" key="5">
    <source>
        <dbReference type="Pfam" id="PF00205"/>
    </source>
</evidence>
<dbReference type="EMBL" id="WSZK01000017">
    <property type="protein sequence ID" value="MWG35052.1"/>
    <property type="molecule type" value="Genomic_DNA"/>
</dbReference>
<dbReference type="OrthoDB" id="6837at2157"/>
<gene>
    <name evidence="8" type="ORF">GQS65_11235</name>
</gene>
<dbReference type="InterPro" id="IPR012001">
    <property type="entry name" value="Thiamin_PyroP_enz_TPP-bd_dom"/>
</dbReference>
<dbReference type="GO" id="GO:0044272">
    <property type="term" value="P:sulfur compound biosynthetic process"/>
    <property type="evidence" value="ECO:0007669"/>
    <property type="project" value="UniProtKB-ARBA"/>
</dbReference>